<dbReference type="EMBL" id="JAHFZB010000010">
    <property type="protein sequence ID" value="KAK6485194.1"/>
    <property type="molecule type" value="Genomic_DNA"/>
</dbReference>
<keyword evidence="2" id="KW-1185">Reference proteome</keyword>
<dbReference type="PANTHER" id="PTHR38564:SF2">
    <property type="entry name" value="WU:FC46H12 PRECURSOR"/>
    <property type="match status" value="1"/>
</dbReference>
<reference evidence="1 2" key="1">
    <citation type="submission" date="2021-05" db="EMBL/GenBank/DDBJ databases">
        <authorList>
            <person name="Zahm M."/>
            <person name="Klopp C."/>
            <person name="Cabau C."/>
            <person name="Kuhl H."/>
            <person name="Suciu R."/>
            <person name="Ciorpac M."/>
            <person name="Holostenco D."/>
            <person name="Gessner J."/>
            <person name="Wuertz S."/>
            <person name="Hohne C."/>
            <person name="Stock M."/>
            <person name="Gislard M."/>
            <person name="Lluch J."/>
            <person name="Milhes M."/>
            <person name="Lampietro C."/>
            <person name="Lopez Roques C."/>
            <person name="Donnadieu C."/>
            <person name="Du K."/>
            <person name="Schartl M."/>
            <person name="Guiguen Y."/>
        </authorList>
    </citation>
    <scope>NUCLEOTIDE SEQUENCE [LARGE SCALE GENOMIC DNA]</scope>
    <source>
        <strain evidence="1">Hh-F2</strain>
        <tissue evidence="1">Blood</tissue>
    </source>
</reference>
<dbReference type="Pfam" id="PF07386">
    <property type="entry name" value="DUF1499"/>
    <property type="match status" value="1"/>
</dbReference>
<gene>
    <name evidence="1" type="ORF">HHUSO_G13156</name>
</gene>
<proteinExistence type="predicted"/>
<evidence type="ECO:0000313" key="1">
    <source>
        <dbReference type="EMBL" id="KAK6485194.1"/>
    </source>
</evidence>
<dbReference type="InterPro" id="IPR010865">
    <property type="entry name" value="DUF1499"/>
</dbReference>
<comment type="caution">
    <text evidence="1">The sequence shown here is derived from an EMBL/GenBank/DDBJ whole genome shotgun (WGS) entry which is preliminary data.</text>
</comment>
<sequence>MAALAAGPLHAQCSVKWTLSVPCMNVSSLLVAQINEWETEDCPGKSQKCLYSIVAVGDNELLATHTTPLMKFVDDIKFTFNSREKDNCEVLGQSVSRSWYAILDSGTNYCNMYNLMNGSGLRLTPGFNEYTSDSNCTQYSTAKLYLDE</sequence>
<dbReference type="PANTHER" id="PTHR38564">
    <property type="entry name" value="SI:CH73-250A16.5-RELATED"/>
    <property type="match status" value="1"/>
</dbReference>
<evidence type="ECO:0000313" key="2">
    <source>
        <dbReference type="Proteomes" id="UP001369086"/>
    </source>
</evidence>
<organism evidence="1 2">
    <name type="scientific">Huso huso</name>
    <name type="common">Beluga</name>
    <name type="synonym">Acipenser huso</name>
    <dbReference type="NCBI Taxonomy" id="61971"/>
    <lineage>
        <taxon>Eukaryota</taxon>
        <taxon>Metazoa</taxon>
        <taxon>Chordata</taxon>
        <taxon>Craniata</taxon>
        <taxon>Vertebrata</taxon>
        <taxon>Euteleostomi</taxon>
        <taxon>Actinopterygii</taxon>
        <taxon>Chondrostei</taxon>
        <taxon>Acipenseriformes</taxon>
        <taxon>Acipenseridae</taxon>
        <taxon>Huso</taxon>
    </lineage>
</organism>
<dbReference type="Proteomes" id="UP001369086">
    <property type="component" value="Unassembled WGS sequence"/>
</dbReference>
<protein>
    <submittedName>
        <fullName evidence="1">Uncharacterized protein</fullName>
    </submittedName>
</protein>
<accession>A0ABR0ZK99</accession>
<name>A0ABR0ZK99_HUSHU</name>